<keyword evidence="1" id="KW-1133">Transmembrane helix</keyword>
<keyword evidence="3" id="KW-1185">Reference proteome</keyword>
<dbReference type="VEuPathDB" id="VectorBase:GPAI009213"/>
<reference evidence="3" key="1">
    <citation type="submission" date="2014-03" db="EMBL/GenBank/DDBJ databases">
        <authorList>
            <person name="Aksoy S."/>
            <person name="Warren W."/>
            <person name="Wilson R.K."/>
        </authorList>
    </citation>
    <scope>NUCLEOTIDE SEQUENCE [LARGE SCALE GENOMIC DNA]</scope>
    <source>
        <strain evidence="3">IAEA</strain>
    </source>
</reference>
<keyword evidence="1" id="KW-0472">Membrane</keyword>
<keyword evidence="1" id="KW-0812">Transmembrane</keyword>
<sequence length="207" mass="23594">MSDHFFYVINIDWVVINKIIKRKWATLRERMLGRSLRLADFGKLWPLRVLILNYKNERLMGTGGGIFDLRAFSIEAVAVADNSTISLLHKRRLQNVTQRTFCCNNCVMLSDTESVSTVVELIFVVFYAVVVVVVVVHVLHPRLSQPILLATYSNLPFPLSMAPLEATIVRVPLCWFAHNDNPKLYDPGKFAIAYALWISLPGSCWKN</sequence>
<protein>
    <submittedName>
        <fullName evidence="2">Uncharacterized protein</fullName>
    </submittedName>
</protein>
<reference evidence="2" key="2">
    <citation type="submission" date="2020-05" db="UniProtKB">
        <authorList>
            <consortium name="EnsemblMetazoa"/>
        </authorList>
    </citation>
    <scope>IDENTIFICATION</scope>
    <source>
        <strain evidence="2">IAEA</strain>
    </source>
</reference>
<evidence type="ECO:0000256" key="1">
    <source>
        <dbReference type="SAM" id="Phobius"/>
    </source>
</evidence>
<dbReference type="Proteomes" id="UP000092445">
    <property type="component" value="Unassembled WGS sequence"/>
</dbReference>
<evidence type="ECO:0000313" key="3">
    <source>
        <dbReference type="Proteomes" id="UP000092445"/>
    </source>
</evidence>
<name>A0A1A9ZB37_GLOPL</name>
<organism evidence="2 3">
    <name type="scientific">Glossina pallidipes</name>
    <name type="common">Tsetse fly</name>
    <dbReference type="NCBI Taxonomy" id="7398"/>
    <lineage>
        <taxon>Eukaryota</taxon>
        <taxon>Metazoa</taxon>
        <taxon>Ecdysozoa</taxon>
        <taxon>Arthropoda</taxon>
        <taxon>Hexapoda</taxon>
        <taxon>Insecta</taxon>
        <taxon>Pterygota</taxon>
        <taxon>Neoptera</taxon>
        <taxon>Endopterygota</taxon>
        <taxon>Diptera</taxon>
        <taxon>Brachycera</taxon>
        <taxon>Muscomorpha</taxon>
        <taxon>Hippoboscoidea</taxon>
        <taxon>Glossinidae</taxon>
        <taxon>Glossina</taxon>
    </lineage>
</organism>
<feature type="transmembrane region" description="Helical" evidence="1">
    <location>
        <begin position="118"/>
        <end position="139"/>
    </location>
</feature>
<dbReference type="AlphaFoldDB" id="A0A1A9ZB37"/>
<accession>A0A1A9ZB37</accession>
<evidence type="ECO:0000313" key="2">
    <source>
        <dbReference type="EnsemblMetazoa" id="GPAI009213-PA"/>
    </source>
</evidence>
<proteinExistence type="predicted"/>
<dbReference type="EnsemblMetazoa" id="GPAI009213-RA">
    <property type="protein sequence ID" value="GPAI009213-PA"/>
    <property type="gene ID" value="GPAI009213"/>
</dbReference>